<proteinExistence type="predicted"/>
<dbReference type="EMBL" id="JACHXV010000006">
    <property type="protein sequence ID" value="MBB3174164.1"/>
    <property type="molecule type" value="Genomic_DNA"/>
</dbReference>
<name>A0A850NP96_9PROT</name>
<sequence length="60" mass="6370">MKLCVVFLLCLSAFGLSGCGGGEDYRATLAKCRADRSIALTPQCRDARAAAFRARFGARG</sequence>
<evidence type="ECO:0008006" key="6">
    <source>
        <dbReference type="Google" id="ProtNLM"/>
    </source>
</evidence>
<comment type="caution">
    <text evidence="3">The sequence shown here is derived from an EMBL/GenBank/DDBJ whole genome shotgun (WGS) entry which is preliminary data.</text>
</comment>
<dbReference type="PROSITE" id="PS51257">
    <property type="entry name" value="PROKAR_LIPOPROTEIN"/>
    <property type="match status" value="1"/>
</dbReference>
<evidence type="ECO:0000313" key="3">
    <source>
        <dbReference type="EMBL" id="NVN31571.1"/>
    </source>
</evidence>
<protein>
    <recommendedName>
        <fullName evidence="6">Lipoprotein</fullName>
    </recommendedName>
</protein>
<evidence type="ECO:0000313" key="5">
    <source>
        <dbReference type="Proteomes" id="UP000565205"/>
    </source>
</evidence>
<dbReference type="Proteomes" id="UP000557688">
    <property type="component" value="Unassembled WGS sequence"/>
</dbReference>
<dbReference type="Proteomes" id="UP000565205">
    <property type="component" value="Unassembled WGS sequence"/>
</dbReference>
<dbReference type="AlphaFoldDB" id="A0A850NP96"/>
<keyword evidence="4" id="KW-1185">Reference proteome</keyword>
<gene>
    <name evidence="2" type="ORF">FHR90_002000</name>
    <name evidence="3" type="ORF">HUK83_14680</name>
</gene>
<accession>A0A850NP96</accession>
<evidence type="ECO:0000313" key="2">
    <source>
        <dbReference type="EMBL" id="MBB3174164.1"/>
    </source>
</evidence>
<dbReference type="EMBL" id="JABXXQ010000416">
    <property type="protein sequence ID" value="NVN31571.1"/>
    <property type="molecule type" value="Genomic_DNA"/>
</dbReference>
<reference evidence="2 4" key="2">
    <citation type="submission" date="2020-08" db="EMBL/GenBank/DDBJ databases">
        <title>Genomic Encyclopedia of Type Strains, Phase III (KMG-III): the genomes of soil and plant-associated and newly described type strains.</title>
        <authorList>
            <person name="Whitman W."/>
        </authorList>
    </citation>
    <scope>NUCLEOTIDE SEQUENCE [LARGE SCALE GENOMIC DNA]</scope>
    <source>
        <strain evidence="2 4">CECT 8088</strain>
    </source>
</reference>
<feature type="signal peptide" evidence="1">
    <location>
        <begin position="1"/>
        <end position="18"/>
    </location>
</feature>
<evidence type="ECO:0000313" key="4">
    <source>
        <dbReference type="Proteomes" id="UP000557688"/>
    </source>
</evidence>
<feature type="chain" id="PRO_5036241469" description="Lipoprotein" evidence="1">
    <location>
        <begin position="19"/>
        <end position="60"/>
    </location>
</feature>
<keyword evidence="1" id="KW-0732">Signal</keyword>
<reference evidence="3 5" key="1">
    <citation type="submission" date="2020-06" db="EMBL/GenBank/DDBJ databases">
        <title>Description of novel acetic acid bacteria.</title>
        <authorList>
            <person name="Sombolestani A."/>
        </authorList>
    </citation>
    <scope>NUCLEOTIDE SEQUENCE [LARGE SCALE GENOMIC DNA]</scope>
    <source>
        <strain evidence="3 5">LMG 26838</strain>
    </source>
</reference>
<organism evidence="3 5">
    <name type="scientific">Endobacter medicaginis</name>
    <dbReference type="NCBI Taxonomy" id="1181271"/>
    <lineage>
        <taxon>Bacteria</taxon>
        <taxon>Pseudomonadati</taxon>
        <taxon>Pseudomonadota</taxon>
        <taxon>Alphaproteobacteria</taxon>
        <taxon>Acetobacterales</taxon>
        <taxon>Acetobacteraceae</taxon>
        <taxon>Endobacter</taxon>
    </lineage>
</organism>
<evidence type="ECO:0000256" key="1">
    <source>
        <dbReference type="SAM" id="SignalP"/>
    </source>
</evidence>
<dbReference type="RefSeq" id="WP_176625974.1">
    <property type="nucleotide sequence ID" value="NZ_JABXXQ010000416.1"/>
</dbReference>